<evidence type="ECO:0000313" key="2">
    <source>
        <dbReference type="Proteomes" id="UP000661006"/>
    </source>
</evidence>
<protein>
    <submittedName>
        <fullName evidence="1">Dehydrogenase</fullName>
    </submittedName>
</protein>
<comment type="caution">
    <text evidence="1">The sequence shown here is derived from an EMBL/GenBank/DDBJ whole genome shotgun (WGS) entry which is preliminary data.</text>
</comment>
<gene>
    <name evidence="1" type="ORF">HKD32_09220</name>
</gene>
<dbReference type="EMBL" id="JABCQN010000003">
    <property type="protein sequence ID" value="MBF0871026.1"/>
    <property type="molecule type" value="Genomic_DNA"/>
</dbReference>
<dbReference type="AlphaFoldDB" id="A0A9Q2FMB6"/>
<dbReference type="InterPro" id="IPR024651">
    <property type="entry name" value="FAD-SLDH_ssu"/>
</dbReference>
<name>A0A9Q2FMB6_GLUJA</name>
<sequence>MEKIADSGPVQIFLSRRKLLAFSGACLTVAAIGTPSKGSTQDVVASNRDSISDFMQLSAFATGHKNLDLSIGSALLLAFEAQKHDFSTQIKALREHITKNNYQDVEALDAAIKDDPLHSTLLQIIRGWYSGVVESGTNAKVYAFEKALMYQPSRDVVVIPTYAHNGPNYWVSEPASVDVMPAF</sequence>
<evidence type="ECO:0000313" key="1">
    <source>
        <dbReference type="EMBL" id="MBF0871026.1"/>
    </source>
</evidence>
<reference evidence="1" key="1">
    <citation type="submission" date="2020-04" db="EMBL/GenBank/DDBJ databases">
        <authorList>
            <person name="Sombolestani A."/>
        </authorList>
    </citation>
    <scope>NUCLEOTIDE SEQUENCE</scope>
    <source>
        <strain evidence="1">R71697</strain>
    </source>
</reference>
<accession>A0A9Q2FMB6</accession>
<proteinExistence type="predicted"/>
<dbReference type="Pfam" id="PF12318">
    <property type="entry name" value="FAD-SLDH"/>
    <property type="match status" value="1"/>
</dbReference>
<dbReference type="RefSeq" id="WP_194257882.1">
    <property type="nucleotide sequence ID" value="NZ_JABCQN010000003.1"/>
</dbReference>
<organism evidence="1 2">
    <name type="scientific">Gluconobacter japonicus</name>
    <dbReference type="NCBI Taxonomy" id="376620"/>
    <lineage>
        <taxon>Bacteria</taxon>
        <taxon>Pseudomonadati</taxon>
        <taxon>Pseudomonadota</taxon>
        <taxon>Alphaproteobacteria</taxon>
        <taxon>Acetobacterales</taxon>
        <taxon>Acetobacteraceae</taxon>
        <taxon>Gluconobacter</taxon>
    </lineage>
</organism>
<dbReference type="Proteomes" id="UP000661006">
    <property type="component" value="Unassembled WGS sequence"/>
</dbReference>
<dbReference type="GeneID" id="81474877"/>
<reference evidence="1" key="2">
    <citation type="submission" date="2020-11" db="EMBL/GenBank/DDBJ databases">
        <title>Description of novel Gluconobacter species.</title>
        <authorList>
            <person name="Cleenwerck I."/>
            <person name="Cnockaert M."/>
            <person name="Borremans W."/>
            <person name="Wieme A.D."/>
            <person name="De Vuyst L."/>
            <person name="Vandamme P."/>
        </authorList>
    </citation>
    <scope>NUCLEOTIDE SEQUENCE</scope>
    <source>
        <strain evidence="1">R71697</strain>
    </source>
</reference>